<dbReference type="GO" id="GO:0016020">
    <property type="term" value="C:membrane"/>
    <property type="evidence" value="ECO:0007669"/>
    <property type="project" value="TreeGrafter"/>
</dbReference>
<organism evidence="3 4">
    <name type="scientific">candidate division TA06 bacterium</name>
    <dbReference type="NCBI Taxonomy" id="2250710"/>
    <lineage>
        <taxon>Bacteria</taxon>
        <taxon>Bacteria division TA06</taxon>
    </lineage>
</organism>
<proteinExistence type="inferred from homology"/>
<feature type="transmembrane region" description="Helical" evidence="2">
    <location>
        <begin position="70"/>
        <end position="92"/>
    </location>
</feature>
<keyword evidence="2" id="KW-1133">Transmembrane helix</keyword>
<dbReference type="SUPFAM" id="SSF56784">
    <property type="entry name" value="HAD-like"/>
    <property type="match status" value="1"/>
</dbReference>
<reference evidence="3" key="1">
    <citation type="submission" date="2020-07" db="EMBL/GenBank/DDBJ databases">
        <title>Huge and variable diversity of episymbiotic CPR bacteria and DPANN archaea in groundwater ecosystems.</title>
        <authorList>
            <person name="He C.Y."/>
            <person name="Keren R."/>
            <person name="Whittaker M."/>
            <person name="Farag I.F."/>
            <person name="Doudna J."/>
            <person name="Cate J.H.D."/>
            <person name="Banfield J.F."/>
        </authorList>
    </citation>
    <scope>NUCLEOTIDE SEQUENCE</scope>
    <source>
        <strain evidence="3">NC_groundwater_1520_Pr4_B-0.1um_53_5</strain>
    </source>
</reference>
<protein>
    <submittedName>
        <fullName evidence="3">Cation-translocating P-type ATPase</fullName>
    </submittedName>
</protein>
<dbReference type="InterPro" id="IPR023214">
    <property type="entry name" value="HAD_sf"/>
</dbReference>
<name>A0A933I9M4_UNCT6</name>
<feature type="transmembrane region" description="Helical" evidence="2">
    <location>
        <begin position="44"/>
        <end position="64"/>
    </location>
</feature>
<comment type="similarity">
    <text evidence="1">Belongs to the cation transport ATPase (P-type) (TC 3.A.3) family. Type IB subfamily.</text>
</comment>
<dbReference type="PANTHER" id="PTHR48085:SF5">
    <property type="entry name" value="CADMIUM_ZINC-TRANSPORTING ATPASE HMA4-RELATED"/>
    <property type="match status" value="1"/>
</dbReference>
<dbReference type="InterPro" id="IPR036412">
    <property type="entry name" value="HAD-like_sf"/>
</dbReference>
<evidence type="ECO:0000256" key="1">
    <source>
        <dbReference type="ARBA" id="ARBA00006024"/>
    </source>
</evidence>
<comment type="caution">
    <text evidence="3">The sequence shown here is derived from an EMBL/GenBank/DDBJ whole genome shotgun (WGS) entry which is preliminary data.</text>
</comment>
<dbReference type="InterPro" id="IPR051014">
    <property type="entry name" value="Cation_Transport_ATPase_IB"/>
</dbReference>
<dbReference type="Proteomes" id="UP000736328">
    <property type="component" value="Unassembled WGS sequence"/>
</dbReference>
<evidence type="ECO:0000256" key="2">
    <source>
        <dbReference type="SAM" id="Phobius"/>
    </source>
</evidence>
<accession>A0A933I9M4</accession>
<keyword evidence="2" id="KW-0472">Membrane</keyword>
<dbReference type="EMBL" id="JACQXR010000039">
    <property type="protein sequence ID" value="MBI4726254.1"/>
    <property type="molecule type" value="Genomic_DNA"/>
</dbReference>
<sequence length="105" mass="11765">MPRWLSSPRYTDVAIETVDVTLMSDDISRVGDFMRMSGKVRRRIKLNIFFSIIYNVVGLALGVIGLMTPVIAVIFQEAGCVTVVVSSTLLLWSRMKPTMNQTIEP</sequence>
<dbReference type="GO" id="GO:0022857">
    <property type="term" value="F:transmembrane transporter activity"/>
    <property type="evidence" value="ECO:0007669"/>
    <property type="project" value="TreeGrafter"/>
</dbReference>
<evidence type="ECO:0000313" key="3">
    <source>
        <dbReference type="EMBL" id="MBI4726254.1"/>
    </source>
</evidence>
<evidence type="ECO:0000313" key="4">
    <source>
        <dbReference type="Proteomes" id="UP000736328"/>
    </source>
</evidence>
<keyword evidence="2" id="KW-0812">Transmembrane</keyword>
<dbReference type="PANTHER" id="PTHR48085">
    <property type="entry name" value="CADMIUM/ZINC-TRANSPORTING ATPASE HMA2-RELATED"/>
    <property type="match status" value="1"/>
</dbReference>
<dbReference type="Gene3D" id="3.40.50.1000">
    <property type="entry name" value="HAD superfamily/HAD-like"/>
    <property type="match status" value="1"/>
</dbReference>
<gene>
    <name evidence="3" type="ORF">HY768_03345</name>
</gene>
<dbReference type="AlphaFoldDB" id="A0A933I9M4"/>